<dbReference type="EMBL" id="GG704911">
    <property type="protein sequence ID" value="KJF60009.1"/>
    <property type="molecule type" value="Genomic_DNA"/>
</dbReference>
<evidence type="ECO:0000313" key="1">
    <source>
        <dbReference type="EMBL" id="KJF60009.1"/>
    </source>
</evidence>
<name>A0A0D8JS91_COCIM</name>
<protein>
    <submittedName>
        <fullName evidence="1">Uncharacterized protein</fullName>
    </submittedName>
</protein>
<reference evidence="2" key="2">
    <citation type="journal article" date="2010" name="Genome Res.">
        <title>Population genomic sequencing of Coccidioides fungi reveals recent hybridization and transposon control.</title>
        <authorList>
            <person name="Neafsey D.E."/>
            <person name="Barker B.M."/>
            <person name="Sharpton T.J."/>
            <person name="Stajich J.E."/>
            <person name="Park D.J."/>
            <person name="Whiston E."/>
            <person name="Hung C.-Y."/>
            <person name="McMahan C."/>
            <person name="White J."/>
            <person name="Sykes S."/>
            <person name="Heiman D."/>
            <person name="Young S."/>
            <person name="Zeng Q."/>
            <person name="Abouelleil A."/>
            <person name="Aftuck L."/>
            <person name="Bessette D."/>
            <person name="Brown A."/>
            <person name="FitzGerald M."/>
            <person name="Lui A."/>
            <person name="Macdonald J.P."/>
            <person name="Priest M."/>
            <person name="Orbach M.J."/>
            <person name="Galgiani J.N."/>
            <person name="Kirkland T.N."/>
            <person name="Cole G.T."/>
            <person name="Birren B.W."/>
            <person name="Henn M.R."/>
            <person name="Taylor J.W."/>
            <person name="Rounsley S.D."/>
        </authorList>
    </citation>
    <scope>GENOME REANNOTATION</scope>
    <source>
        <strain evidence="2">RS</strain>
    </source>
</reference>
<evidence type="ECO:0000313" key="2">
    <source>
        <dbReference type="Proteomes" id="UP000001261"/>
    </source>
</evidence>
<proteinExistence type="predicted"/>
<keyword evidence="2" id="KW-1185">Reference proteome</keyword>
<dbReference type="Proteomes" id="UP000001261">
    <property type="component" value="Unassembled WGS sequence"/>
</dbReference>
<dbReference type="InParanoid" id="A0A0D8JS91"/>
<dbReference type="VEuPathDB" id="FungiDB:CIMG_10956"/>
<gene>
    <name evidence="1" type="ORF">CIMG_10956</name>
</gene>
<dbReference type="GeneID" id="24163501"/>
<organism evidence="1 2">
    <name type="scientific">Coccidioides immitis (strain RS)</name>
    <name type="common">Valley fever fungus</name>
    <dbReference type="NCBI Taxonomy" id="246410"/>
    <lineage>
        <taxon>Eukaryota</taxon>
        <taxon>Fungi</taxon>
        <taxon>Dikarya</taxon>
        <taxon>Ascomycota</taxon>
        <taxon>Pezizomycotina</taxon>
        <taxon>Eurotiomycetes</taxon>
        <taxon>Eurotiomycetidae</taxon>
        <taxon>Onygenales</taxon>
        <taxon>Onygenaceae</taxon>
        <taxon>Coccidioides</taxon>
    </lineage>
</organism>
<reference evidence="2" key="1">
    <citation type="journal article" date="2009" name="Genome Res.">
        <title>Comparative genomic analyses of the human fungal pathogens Coccidioides and their relatives.</title>
        <authorList>
            <person name="Sharpton T.J."/>
            <person name="Stajich J.E."/>
            <person name="Rounsley S.D."/>
            <person name="Gardner M.J."/>
            <person name="Wortman J.R."/>
            <person name="Jordar V.S."/>
            <person name="Maiti R."/>
            <person name="Kodira C.D."/>
            <person name="Neafsey D.E."/>
            <person name="Zeng Q."/>
            <person name="Hung C.-Y."/>
            <person name="McMahan C."/>
            <person name="Muszewska A."/>
            <person name="Grynberg M."/>
            <person name="Mandel M.A."/>
            <person name="Kellner E.M."/>
            <person name="Barker B.M."/>
            <person name="Galgiani J.N."/>
            <person name="Orbach M.J."/>
            <person name="Kirkland T.N."/>
            <person name="Cole G.T."/>
            <person name="Henn M.R."/>
            <person name="Birren B.W."/>
            <person name="Taylor J.W."/>
        </authorList>
    </citation>
    <scope>NUCLEOTIDE SEQUENCE [LARGE SCALE GENOMIC DNA]</scope>
    <source>
        <strain evidence="2">RS</strain>
    </source>
</reference>
<dbReference type="KEGG" id="cim:CIMG_10956"/>
<accession>A0A0D8JS91</accession>
<dbReference type="RefSeq" id="XP_012214384.1">
    <property type="nucleotide sequence ID" value="XM_012358961.1"/>
</dbReference>
<sequence length="104" mass="11241">MSPVLLVSSQKTRLFSNDYVEGCFGVGVQPKARCESNLRGSYKAHGIADEGSMSNAFLFGLRNHLDVGCLSGYLVWACAMDPGRPHILLGRAHNPTVLSCFPAQ</sequence>
<dbReference type="AlphaFoldDB" id="A0A0D8JS91"/>